<evidence type="ECO:0000259" key="1">
    <source>
        <dbReference type="Pfam" id="PF13490"/>
    </source>
</evidence>
<dbReference type="Proteomes" id="UP001139336">
    <property type="component" value="Unassembled WGS sequence"/>
</dbReference>
<evidence type="ECO:0000313" key="3">
    <source>
        <dbReference type="Proteomes" id="UP001139336"/>
    </source>
</evidence>
<sequence length="91" mass="10602">MSRAHESEEHAQYVDHTESLWELLDAGLSEAECQQLRAHIEECPECYAQLLTEEEIRALVRRCCCAPAPVELRRRISMQIRVTRVTRTYEG</sequence>
<dbReference type="InterPro" id="IPR024020">
    <property type="entry name" value="Anit_sigma_mycothiol_RsrA"/>
</dbReference>
<organism evidence="2 3">
    <name type="scientific">Corynebacterium uropygiale</name>
    <dbReference type="NCBI Taxonomy" id="1775911"/>
    <lineage>
        <taxon>Bacteria</taxon>
        <taxon>Bacillati</taxon>
        <taxon>Actinomycetota</taxon>
        <taxon>Actinomycetes</taxon>
        <taxon>Mycobacteriales</taxon>
        <taxon>Corynebacteriaceae</taxon>
        <taxon>Corynebacterium</taxon>
    </lineage>
</organism>
<dbReference type="NCBIfam" id="TIGR03988">
    <property type="entry name" value="antisig_RsrA"/>
    <property type="match status" value="1"/>
</dbReference>
<dbReference type="EMBL" id="JAKGSI010000001">
    <property type="protein sequence ID" value="MCF4006085.1"/>
    <property type="molecule type" value="Genomic_DNA"/>
</dbReference>
<evidence type="ECO:0000313" key="2">
    <source>
        <dbReference type="EMBL" id="MCF4006085.1"/>
    </source>
</evidence>
<dbReference type="RefSeq" id="WP_236117862.1">
    <property type="nucleotide sequence ID" value="NZ_JAKGSI010000001.1"/>
</dbReference>
<dbReference type="Pfam" id="PF13490">
    <property type="entry name" value="zf-HC2"/>
    <property type="match status" value="1"/>
</dbReference>
<feature type="domain" description="Putative zinc-finger" evidence="1">
    <location>
        <begin position="17"/>
        <end position="46"/>
    </location>
</feature>
<reference evidence="2" key="1">
    <citation type="submission" date="2022-01" db="EMBL/GenBank/DDBJ databases">
        <title>Corynebacterium sp. nov isolated from isolated from the feces of the greater white-fronted geese (Anser albifrons) at Poyang Lake, PR China.</title>
        <authorList>
            <person name="Liu Q."/>
        </authorList>
    </citation>
    <scope>NUCLEOTIDE SEQUENCE</scope>
    <source>
        <strain evidence="2">JCM 32435</strain>
    </source>
</reference>
<accession>A0A9X1QQ06</accession>
<proteinExistence type="predicted"/>
<comment type="caution">
    <text evidence="2">The sequence shown here is derived from an EMBL/GenBank/DDBJ whole genome shotgun (WGS) entry which is preliminary data.</text>
</comment>
<dbReference type="AlphaFoldDB" id="A0A9X1QQ06"/>
<protein>
    <submittedName>
        <fullName evidence="2">Mycothiol system anti-sigma-R factor</fullName>
    </submittedName>
</protein>
<name>A0A9X1QQ06_9CORY</name>
<keyword evidence="3" id="KW-1185">Reference proteome</keyword>
<gene>
    <name evidence="2" type="primary">rsrA</name>
    <name evidence="2" type="ORF">L1O03_02690</name>
</gene>
<dbReference type="InterPro" id="IPR027383">
    <property type="entry name" value="Znf_put"/>
</dbReference>